<reference evidence="2" key="1">
    <citation type="submission" date="2018-05" db="EMBL/GenBank/DDBJ databases">
        <authorList>
            <person name="Lanie J.A."/>
            <person name="Ng W.-L."/>
            <person name="Kazmierczak K.M."/>
            <person name="Andrzejewski T.M."/>
            <person name="Davidsen T.M."/>
            <person name="Wayne K.J."/>
            <person name="Tettelin H."/>
            <person name="Glass J.I."/>
            <person name="Rusch D."/>
            <person name="Podicherti R."/>
            <person name="Tsui H.-C.T."/>
            <person name="Winkler M.E."/>
        </authorList>
    </citation>
    <scope>NUCLEOTIDE SEQUENCE</scope>
</reference>
<proteinExistence type="predicted"/>
<accession>A0A382DPJ5</accession>
<dbReference type="EMBL" id="UINC01040367">
    <property type="protein sequence ID" value="SVB40139.1"/>
    <property type="molecule type" value="Genomic_DNA"/>
</dbReference>
<evidence type="ECO:0000313" key="2">
    <source>
        <dbReference type="EMBL" id="SVB40139.1"/>
    </source>
</evidence>
<feature type="non-terminal residue" evidence="2">
    <location>
        <position position="70"/>
    </location>
</feature>
<evidence type="ECO:0000256" key="1">
    <source>
        <dbReference type="SAM" id="Phobius"/>
    </source>
</evidence>
<dbReference type="AlphaFoldDB" id="A0A382DPJ5"/>
<keyword evidence="1" id="KW-0472">Membrane</keyword>
<feature type="transmembrane region" description="Helical" evidence="1">
    <location>
        <begin position="5"/>
        <end position="22"/>
    </location>
</feature>
<gene>
    <name evidence="2" type="ORF">METZ01_LOCUS192993</name>
</gene>
<sequence length="70" mass="7919">MVAVFAVGIAMIAFLPAVYELYYSQTLWDSAPAEALQVRDNIYATFLALPLFMIGAIFLWSYISTSRKDY</sequence>
<name>A0A382DPJ5_9ZZZZ</name>
<keyword evidence="1" id="KW-0812">Transmembrane</keyword>
<keyword evidence="1" id="KW-1133">Transmembrane helix</keyword>
<organism evidence="2">
    <name type="scientific">marine metagenome</name>
    <dbReference type="NCBI Taxonomy" id="408172"/>
    <lineage>
        <taxon>unclassified sequences</taxon>
        <taxon>metagenomes</taxon>
        <taxon>ecological metagenomes</taxon>
    </lineage>
</organism>
<feature type="transmembrane region" description="Helical" evidence="1">
    <location>
        <begin position="42"/>
        <end position="63"/>
    </location>
</feature>
<protein>
    <submittedName>
        <fullName evidence="2">Uncharacterized protein</fullName>
    </submittedName>
</protein>